<dbReference type="PANTHER" id="PTHR38030:SF2">
    <property type="entry name" value="PROTOPORPHYRINOGEN IX DEHYDROGENASE [QUINONE]"/>
    <property type="match status" value="1"/>
</dbReference>
<accession>A0A4R0IIA2</accession>
<sequence length="165" mass="18237">MSKKVLVTYATKMGATAGIAAAIGSELRAAGLQVDVQELGAVQAVTPYGAVVLGSAIYQGQWLPEAVRFLRRHERQLHNRPVWLFHSGPIGPRRHQEQPVPPDVARLARLIQAPPVKTLAGELQADAVTHHRDLERLVGDSRDWQEIRAWAHQITTTLEPTRQPT</sequence>
<dbReference type="InterPro" id="IPR052200">
    <property type="entry name" value="Protoporphyrinogen_IX_DH"/>
</dbReference>
<evidence type="ECO:0000313" key="3">
    <source>
        <dbReference type="Proteomes" id="UP000294225"/>
    </source>
</evidence>
<dbReference type="GO" id="GO:0010181">
    <property type="term" value="F:FMN binding"/>
    <property type="evidence" value="ECO:0007669"/>
    <property type="project" value="InterPro"/>
</dbReference>
<gene>
    <name evidence="2" type="ORF">E0H92_37370</name>
</gene>
<evidence type="ECO:0000313" key="2">
    <source>
        <dbReference type="EMBL" id="TCC30788.1"/>
    </source>
</evidence>
<dbReference type="EMBL" id="SJKC01000007">
    <property type="protein sequence ID" value="TCC30788.1"/>
    <property type="molecule type" value="Genomic_DNA"/>
</dbReference>
<dbReference type="PROSITE" id="PS50902">
    <property type="entry name" value="FLAVODOXIN_LIKE"/>
    <property type="match status" value="1"/>
</dbReference>
<dbReference type="Pfam" id="PF12724">
    <property type="entry name" value="Flavodoxin_5"/>
    <property type="match status" value="1"/>
</dbReference>
<dbReference type="GO" id="GO:0006783">
    <property type="term" value="P:heme biosynthetic process"/>
    <property type="evidence" value="ECO:0007669"/>
    <property type="project" value="TreeGrafter"/>
</dbReference>
<dbReference type="SUPFAM" id="SSF52218">
    <property type="entry name" value="Flavoproteins"/>
    <property type="match status" value="1"/>
</dbReference>
<dbReference type="Gene3D" id="3.40.50.360">
    <property type="match status" value="1"/>
</dbReference>
<name>A0A4R0IIA2_9ACTN</name>
<dbReference type="AlphaFoldDB" id="A0A4R0IIA2"/>
<proteinExistence type="predicted"/>
<feature type="domain" description="Flavodoxin-like" evidence="1">
    <location>
        <begin position="5"/>
        <end position="155"/>
    </location>
</feature>
<protein>
    <submittedName>
        <fullName evidence="2">Flavodoxin</fullName>
    </submittedName>
</protein>
<dbReference type="InterPro" id="IPR029039">
    <property type="entry name" value="Flavoprotein-like_sf"/>
</dbReference>
<comment type="caution">
    <text evidence="2">The sequence shown here is derived from an EMBL/GenBank/DDBJ whole genome shotgun (WGS) entry which is preliminary data.</text>
</comment>
<dbReference type="GO" id="GO:0070819">
    <property type="term" value="F:menaquinone-dependent protoporphyrinogen oxidase activity"/>
    <property type="evidence" value="ECO:0007669"/>
    <property type="project" value="TreeGrafter"/>
</dbReference>
<dbReference type="RefSeq" id="WP_131499611.1">
    <property type="nucleotide sequence ID" value="NZ_SJKC01000007.1"/>
</dbReference>
<dbReference type="InterPro" id="IPR026816">
    <property type="entry name" value="Flavodoxin_dom"/>
</dbReference>
<dbReference type="InterPro" id="IPR008254">
    <property type="entry name" value="Flavodoxin/NO_synth"/>
</dbReference>
<organism evidence="2 3">
    <name type="scientific">Kribbella speibonae</name>
    <dbReference type="NCBI Taxonomy" id="1572660"/>
    <lineage>
        <taxon>Bacteria</taxon>
        <taxon>Bacillati</taxon>
        <taxon>Actinomycetota</taxon>
        <taxon>Actinomycetes</taxon>
        <taxon>Propionibacteriales</taxon>
        <taxon>Kribbellaceae</taxon>
        <taxon>Kribbella</taxon>
    </lineage>
</organism>
<dbReference type="PANTHER" id="PTHR38030">
    <property type="entry name" value="PROTOPORPHYRINOGEN IX DEHYDROGENASE [MENAQUINONE]"/>
    <property type="match status" value="1"/>
</dbReference>
<evidence type="ECO:0000259" key="1">
    <source>
        <dbReference type="PROSITE" id="PS50902"/>
    </source>
</evidence>
<dbReference type="Proteomes" id="UP000294225">
    <property type="component" value="Unassembled WGS sequence"/>
</dbReference>
<reference evidence="2 3" key="1">
    <citation type="submission" date="2019-02" db="EMBL/GenBank/DDBJ databases">
        <title>Kribbella capetownensis sp. nov. and Kribbella speibonae sp. nov., isolated from soil.</title>
        <authorList>
            <person name="Curtis S.M."/>
            <person name="Norton I."/>
            <person name="Everest G.J."/>
            <person name="Meyers P.R."/>
        </authorList>
    </citation>
    <scope>NUCLEOTIDE SEQUENCE [LARGE SCALE GENOMIC DNA]</scope>
    <source>
        <strain evidence="2 3">YM55</strain>
    </source>
</reference>